<keyword evidence="2" id="KW-1185">Reference proteome</keyword>
<dbReference type="RefSeq" id="WP_045946116.1">
    <property type="nucleotide sequence ID" value="NZ_JZWV01000091.1"/>
</dbReference>
<sequence length="70" mass="7250">RELDRLQAAVTGAKEAFAEAAGRIAVELGRGGNSAVARHLDVTPQHVSNLALAFKNKRADRAVADKGAAA</sequence>
<dbReference type="Proteomes" id="UP000033551">
    <property type="component" value="Unassembled WGS sequence"/>
</dbReference>
<gene>
    <name evidence="1" type="ORF">VR44_04910</name>
</gene>
<organism evidence="1 2">
    <name type="scientific">Streptomyces katrae</name>
    <dbReference type="NCBI Taxonomy" id="68223"/>
    <lineage>
        <taxon>Bacteria</taxon>
        <taxon>Bacillati</taxon>
        <taxon>Actinomycetota</taxon>
        <taxon>Actinomycetes</taxon>
        <taxon>Kitasatosporales</taxon>
        <taxon>Streptomycetaceae</taxon>
        <taxon>Streptomyces</taxon>
    </lineage>
</organism>
<accession>A0A0F4JTV3</accession>
<evidence type="ECO:0000313" key="2">
    <source>
        <dbReference type="Proteomes" id="UP000033551"/>
    </source>
</evidence>
<reference evidence="1 2" key="1">
    <citation type="submission" date="2015-02" db="EMBL/GenBank/DDBJ databases">
        <authorList>
            <person name="Ju K.-S."/>
            <person name="Doroghazi J.R."/>
            <person name="Metcalf W."/>
        </authorList>
    </citation>
    <scope>NUCLEOTIDE SEQUENCE [LARGE SCALE GENOMIC DNA]</scope>
    <source>
        <strain evidence="1 2">NRRL ISP-5550</strain>
    </source>
</reference>
<protein>
    <recommendedName>
        <fullName evidence="3">DNA binding HTH domain-containing protein</fullName>
    </recommendedName>
</protein>
<evidence type="ECO:0008006" key="3">
    <source>
        <dbReference type="Google" id="ProtNLM"/>
    </source>
</evidence>
<evidence type="ECO:0000313" key="1">
    <source>
        <dbReference type="EMBL" id="KJY37792.1"/>
    </source>
</evidence>
<name>A0A0F4JTV3_9ACTN</name>
<dbReference type="AlphaFoldDB" id="A0A0F4JTV3"/>
<dbReference type="OrthoDB" id="4331967at2"/>
<feature type="non-terminal residue" evidence="1">
    <location>
        <position position="1"/>
    </location>
</feature>
<dbReference type="EMBL" id="JZWV01000091">
    <property type="protein sequence ID" value="KJY37792.1"/>
    <property type="molecule type" value="Genomic_DNA"/>
</dbReference>
<dbReference type="PATRIC" id="fig|68223.7.peg.1068"/>
<proteinExistence type="predicted"/>
<comment type="caution">
    <text evidence="1">The sequence shown here is derived from an EMBL/GenBank/DDBJ whole genome shotgun (WGS) entry which is preliminary data.</text>
</comment>